<feature type="region of interest" description="Disordered" evidence="1">
    <location>
        <begin position="1"/>
        <end position="60"/>
    </location>
</feature>
<evidence type="ECO:0000256" key="2">
    <source>
        <dbReference type="SAM" id="Phobius"/>
    </source>
</evidence>
<keyword evidence="2" id="KW-0812">Transmembrane</keyword>
<evidence type="ECO:0000313" key="3">
    <source>
        <dbReference type="EMBL" id="KUG14787.1"/>
    </source>
</evidence>
<protein>
    <submittedName>
        <fullName evidence="3">Uncharacterized protein</fullName>
    </submittedName>
</protein>
<evidence type="ECO:0000256" key="1">
    <source>
        <dbReference type="SAM" id="MobiDB-lite"/>
    </source>
</evidence>
<proteinExistence type="predicted"/>
<organism evidence="3">
    <name type="scientific">hydrocarbon metagenome</name>
    <dbReference type="NCBI Taxonomy" id="938273"/>
    <lineage>
        <taxon>unclassified sequences</taxon>
        <taxon>metagenomes</taxon>
        <taxon>ecological metagenomes</taxon>
    </lineage>
</organism>
<feature type="compositionally biased region" description="Basic and acidic residues" evidence="1">
    <location>
        <begin position="11"/>
        <end position="57"/>
    </location>
</feature>
<dbReference type="EMBL" id="LNQE01001619">
    <property type="protein sequence ID" value="KUG14787.1"/>
    <property type="molecule type" value="Genomic_DNA"/>
</dbReference>
<keyword evidence="2" id="KW-1133">Transmembrane helix</keyword>
<reference evidence="3" key="1">
    <citation type="journal article" date="2015" name="Proc. Natl. Acad. Sci. U.S.A.">
        <title>Networks of energetic and metabolic interactions define dynamics in microbial communities.</title>
        <authorList>
            <person name="Embree M."/>
            <person name="Liu J.K."/>
            <person name="Al-Bassam M.M."/>
            <person name="Zengler K."/>
        </authorList>
    </citation>
    <scope>NUCLEOTIDE SEQUENCE</scope>
</reference>
<sequence length="214" mass="24002">MCSMDDLISQDEQKARDREMEQEKGRKEEQEKQRERAQATEKGRKQGQQEERAREKQTGGSGTGIKVVIALIVLAIIVVVAAFLSLSVSVSNVSPGIALPFTTNYGVTFPEGQTITIGNVHISVLSFENEIISDIDGDRQKLVVGEERVISERRAVITTLGMIKLMDTNFQINLKYKGERDNRAYFDMAVRTSEQVPDLLLRRLLPPEIDARPI</sequence>
<name>A0A0W8F316_9ZZZZ</name>
<accession>A0A0W8F316</accession>
<comment type="caution">
    <text evidence="3">The sequence shown here is derived from an EMBL/GenBank/DDBJ whole genome shotgun (WGS) entry which is preliminary data.</text>
</comment>
<feature type="transmembrane region" description="Helical" evidence="2">
    <location>
        <begin position="64"/>
        <end position="86"/>
    </location>
</feature>
<dbReference type="AlphaFoldDB" id="A0A0W8F316"/>
<keyword evidence="2" id="KW-0472">Membrane</keyword>
<gene>
    <name evidence="3" type="ORF">ASZ90_015550</name>
</gene>